<dbReference type="RefSeq" id="WP_207089555.1">
    <property type="nucleotide sequence ID" value="NZ_JAFLQW010000494.1"/>
</dbReference>
<name>A0ABS3FVT5_9CYAN</name>
<evidence type="ECO:0000313" key="2">
    <source>
        <dbReference type="Proteomes" id="UP000664844"/>
    </source>
</evidence>
<organism evidence="1 2">
    <name type="scientific">Phormidium pseudopriestleyi FRX01</name>
    <dbReference type="NCBI Taxonomy" id="1759528"/>
    <lineage>
        <taxon>Bacteria</taxon>
        <taxon>Bacillati</taxon>
        <taxon>Cyanobacteriota</taxon>
        <taxon>Cyanophyceae</taxon>
        <taxon>Oscillatoriophycideae</taxon>
        <taxon>Oscillatoriales</taxon>
        <taxon>Oscillatoriaceae</taxon>
        <taxon>Phormidium</taxon>
    </lineage>
</organism>
<keyword evidence="2" id="KW-1185">Reference proteome</keyword>
<evidence type="ECO:0000313" key="1">
    <source>
        <dbReference type="EMBL" id="MBO0351099.1"/>
    </source>
</evidence>
<gene>
    <name evidence="1" type="ORF">J0895_18885</name>
</gene>
<comment type="caution">
    <text evidence="1">The sequence shown here is derived from an EMBL/GenBank/DDBJ whole genome shotgun (WGS) entry which is preliminary data.</text>
</comment>
<protein>
    <submittedName>
        <fullName evidence="1">Uncharacterized protein</fullName>
    </submittedName>
</protein>
<reference evidence="1 2" key="1">
    <citation type="submission" date="2021-03" db="EMBL/GenBank/DDBJ databases">
        <title>Metabolic Capacity of the Antarctic Cyanobacterium Phormidium pseudopriestleyi that Sustains Oxygenic Photosynthesis in the Presence of Hydrogen Sulfide.</title>
        <authorList>
            <person name="Lumian J.E."/>
            <person name="Jungblut A.D."/>
            <person name="Dillon M.L."/>
            <person name="Hawes I."/>
            <person name="Doran P.T."/>
            <person name="Mackey T.J."/>
            <person name="Dick G.J."/>
            <person name="Grettenberger C.L."/>
            <person name="Sumner D.Y."/>
        </authorList>
    </citation>
    <scope>NUCLEOTIDE SEQUENCE [LARGE SCALE GENOMIC DNA]</scope>
    <source>
        <strain evidence="1 2">FRX01</strain>
    </source>
</reference>
<sequence>MLNAQHNSKGNFMVVDLAEGVLVGSLMPKDNLPALRSGFAGYPANPRWNIIKYRAWKMGRQLRQSLDEGDLVVRSTDFMLVPAQESSSTQIGKVKQQSDRFLTTPMVLA</sequence>
<dbReference type="EMBL" id="JAFLQW010000494">
    <property type="protein sequence ID" value="MBO0351099.1"/>
    <property type="molecule type" value="Genomic_DNA"/>
</dbReference>
<dbReference type="Proteomes" id="UP000664844">
    <property type="component" value="Unassembled WGS sequence"/>
</dbReference>
<accession>A0ABS3FVT5</accession>
<proteinExistence type="predicted"/>